<keyword evidence="1" id="KW-0808">Transferase</keyword>
<dbReference type="Proteomes" id="UP000295008">
    <property type="component" value="Unassembled WGS sequence"/>
</dbReference>
<protein>
    <submittedName>
        <fullName evidence="1">CDP-glycerol:poly(Glycerophosphate) glycerophosphotransferase</fullName>
    </submittedName>
</protein>
<comment type="caution">
    <text evidence="1">The sequence shown here is derived from an EMBL/GenBank/DDBJ whole genome shotgun (WGS) entry which is preliminary data.</text>
</comment>
<evidence type="ECO:0000313" key="1">
    <source>
        <dbReference type="EMBL" id="TCL63359.1"/>
    </source>
</evidence>
<dbReference type="Gene3D" id="3.40.50.12580">
    <property type="match status" value="1"/>
</dbReference>
<dbReference type="OrthoDB" id="2622399at2"/>
<dbReference type="GO" id="GO:0016020">
    <property type="term" value="C:membrane"/>
    <property type="evidence" value="ECO:0007669"/>
    <property type="project" value="InterPro"/>
</dbReference>
<dbReference type="Pfam" id="PF04464">
    <property type="entry name" value="Glyphos_transf"/>
    <property type="match status" value="1"/>
</dbReference>
<dbReference type="SUPFAM" id="SSF53756">
    <property type="entry name" value="UDP-Glycosyltransferase/glycogen phosphorylase"/>
    <property type="match status" value="1"/>
</dbReference>
<evidence type="ECO:0000313" key="2">
    <source>
        <dbReference type="Proteomes" id="UP000295008"/>
    </source>
</evidence>
<keyword evidence="2" id="KW-1185">Reference proteome</keyword>
<dbReference type="EMBL" id="SLUN01000021">
    <property type="protein sequence ID" value="TCL63359.1"/>
    <property type="molecule type" value="Genomic_DNA"/>
</dbReference>
<dbReference type="RefSeq" id="WP_132015398.1">
    <property type="nucleotide sequence ID" value="NZ_SLUN01000021.1"/>
</dbReference>
<organism evidence="1 2">
    <name type="scientific">Hydrogenispora ethanolica</name>
    <dbReference type="NCBI Taxonomy" id="1082276"/>
    <lineage>
        <taxon>Bacteria</taxon>
        <taxon>Bacillati</taxon>
        <taxon>Bacillota</taxon>
        <taxon>Hydrogenispora</taxon>
    </lineage>
</organism>
<dbReference type="GO" id="GO:0047355">
    <property type="term" value="F:CDP-glycerol glycerophosphotransferase activity"/>
    <property type="evidence" value="ECO:0007669"/>
    <property type="project" value="InterPro"/>
</dbReference>
<accession>A0A4R1RC81</accession>
<reference evidence="1 2" key="1">
    <citation type="submission" date="2019-03" db="EMBL/GenBank/DDBJ databases">
        <title>Genomic Encyclopedia of Type Strains, Phase IV (KMG-IV): sequencing the most valuable type-strain genomes for metagenomic binning, comparative biology and taxonomic classification.</title>
        <authorList>
            <person name="Goeker M."/>
        </authorList>
    </citation>
    <scope>NUCLEOTIDE SEQUENCE [LARGE SCALE GENOMIC DNA]</scope>
    <source>
        <strain evidence="1 2">LX-B</strain>
    </source>
</reference>
<dbReference type="AlphaFoldDB" id="A0A4R1RC81"/>
<sequence>MNEQNLFSGFIIHRFLERFQSVTYRGVPVARYLDYPFYLYSLNHWSSNSAKEYFPYIEEELDQVSDVTLYYWLDEPYPYDPHPGGTVLMRGGFGDIASIHLPRERIFLLSPDQAEAELIKFNRPDLIPHNIQSYYRENPRAVNKLTQQITKIVKSRKGDPIFGSADLLNWLKDKIPETVRVIDAVQLLFETFNIGAVLTISSIVWMDNALNLVARANRVPSATLQHGIVSDSGLFCNIPIVATKKLVWGKAFRAWYQQYGFPKSRFSIIGSPRFDVIFNREWWNRDKLCQMAEIDSAKKIMVYATGTERNIIVPLILNGLAPISDLFLLILMHPSETSLIEQYQQLTAGYSNRKVLPFGNISLYNALSGADFFITHCSTAAFEAMLFRLPVITVEPTTPLHFSYGELGASLRVTDSAELTQTVKRLMSDESFREAAVNQYHDFLADYCIPDGDSSKRLFEEIEKLCQNGGIA</sequence>
<gene>
    <name evidence="1" type="ORF">EDC14_102177</name>
</gene>
<proteinExistence type="predicted"/>
<dbReference type="InterPro" id="IPR007554">
    <property type="entry name" value="Glycerophosphate_synth"/>
</dbReference>
<dbReference type="InterPro" id="IPR043148">
    <property type="entry name" value="TagF_C"/>
</dbReference>
<name>A0A4R1RC81_HYDET</name>